<dbReference type="STRING" id="1798374.A2Z33_05070"/>
<evidence type="ECO:0000313" key="1">
    <source>
        <dbReference type="EMBL" id="OGG02403.1"/>
    </source>
</evidence>
<comment type="caution">
    <text evidence="1">The sequence shown here is derived from an EMBL/GenBank/DDBJ whole genome shotgun (WGS) entry which is preliminary data.</text>
</comment>
<dbReference type="Proteomes" id="UP000178448">
    <property type="component" value="Unassembled WGS sequence"/>
</dbReference>
<dbReference type="AlphaFoldDB" id="A0A1F5YQP9"/>
<sequence length="173" mass="19426">MKKKIVIITAILVMALLVVVVSQSKEKQTTQGATDCQKVAINPQPTPFVMSEPFDPTKAPEGSEFYMLSNQSSPWTKESFDVDGDGDPEDIMTANLAMNHTPHLLKIVRDNKVIFEAEGANIYAEAVEDGDGFVLGLTTDWNTNQTKRTMYEYKDVGFMPTWYQENCKTYDNN</sequence>
<protein>
    <submittedName>
        <fullName evidence="1">Uncharacterized protein</fullName>
    </submittedName>
</protein>
<organism evidence="1 2">
    <name type="scientific">Candidatus Gottesmanbacteria bacterium RBG_16_52_11</name>
    <dbReference type="NCBI Taxonomy" id="1798374"/>
    <lineage>
        <taxon>Bacteria</taxon>
        <taxon>Candidatus Gottesmaniibacteriota</taxon>
    </lineage>
</organism>
<proteinExistence type="predicted"/>
<reference evidence="1 2" key="1">
    <citation type="journal article" date="2016" name="Nat. Commun.">
        <title>Thousands of microbial genomes shed light on interconnected biogeochemical processes in an aquifer system.</title>
        <authorList>
            <person name="Anantharaman K."/>
            <person name="Brown C.T."/>
            <person name="Hug L.A."/>
            <person name="Sharon I."/>
            <person name="Castelle C.J."/>
            <person name="Probst A.J."/>
            <person name="Thomas B.C."/>
            <person name="Singh A."/>
            <person name="Wilkins M.J."/>
            <person name="Karaoz U."/>
            <person name="Brodie E.L."/>
            <person name="Williams K.H."/>
            <person name="Hubbard S.S."/>
            <person name="Banfield J.F."/>
        </authorList>
    </citation>
    <scope>NUCLEOTIDE SEQUENCE [LARGE SCALE GENOMIC DNA]</scope>
</reference>
<evidence type="ECO:0000313" key="2">
    <source>
        <dbReference type="Proteomes" id="UP000178448"/>
    </source>
</evidence>
<dbReference type="EMBL" id="MFJD01000008">
    <property type="protein sequence ID" value="OGG02403.1"/>
    <property type="molecule type" value="Genomic_DNA"/>
</dbReference>
<accession>A0A1F5YQP9</accession>
<gene>
    <name evidence="1" type="ORF">A2Z33_05070</name>
</gene>
<name>A0A1F5YQP9_9BACT</name>